<keyword evidence="4 8" id="KW-1133">Transmembrane helix</keyword>
<dbReference type="RefSeq" id="WP_068581418.1">
    <property type="nucleotide sequence ID" value="NZ_FTNK01000002.1"/>
</dbReference>
<evidence type="ECO:0000256" key="6">
    <source>
        <dbReference type="ARBA" id="ARBA00023136"/>
    </source>
</evidence>
<evidence type="ECO:0000256" key="7">
    <source>
        <dbReference type="ARBA" id="ARBA00023303"/>
    </source>
</evidence>
<keyword evidence="6 8" id="KW-0472">Membrane</keyword>
<keyword evidence="5" id="KW-0406">Ion transport</keyword>
<dbReference type="SUPFAM" id="SSF81324">
    <property type="entry name" value="Voltage-gated potassium channels"/>
    <property type="match status" value="1"/>
</dbReference>
<evidence type="ECO:0000256" key="2">
    <source>
        <dbReference type="ARBA" id="ARBA00022448"/>
    </source>
</evidence>
<proteinExistence type="predicted"/>
<dbReference type="PANTHER" id="PTHR11537:SF254">
    <property type="entry name" value="POTASSIUM VOLTAGE-GATED CHANNEL PROTEIN SHAB"/>
    <property type="match status" value="1"/>
</dbReference>
<feature type="transmembrane region" description="Helical" evidence="8">
    <location>
        <begin position="24"/>
        <end position="43"/>
    </location>
</feature>
<accession>A0ABY1JPA1</accession>
<keyword evidence="7" id="KW-0407">Ion channel</keyword>
<dbReference type="EMBL" id="FTNK01000002">
    <property type="protein sequence ID" value="SIQ52647.1"/>
    <property type="molecule type" value="Genomic_DNA"/>
</dbReference>
<feature type="transmembrane region" description="Helical" evidence="8">
    <location>
        <begin position="81"/>
        <end position="103"/>
    </location>
</feature>
<name>A0ABY1JPA1_9BACL</name>
<sequence>MISFLLTAKRLLSGIFHAFKLKNFQVLFFLIVLMLISGTLFYSKEEGLSIMDALYFCVVTLSTVGHPSFEPQTSLGKVFTMIYIIVGTGLFLGMMGHIAYAIIKSSQKEEEQEQVLLQKKYK</sequence>
<keyword evidence="3 8" id="KW-0812">Transmembrane</keyword>
<dbReference type="InterPro" id="IPR028325">
    <property type="entry name" value="VG_K_chnl"/>
</dbReference>
<evidence type="ECO:0000256" key="4">
    <source>
        <dbReference type="ARBA" id="ARBA00022989"/>
    </source>
</evidence>
<evidence type="ECO:0000256" key="3">
    <source>
        <dbReference type="ARBA" id="ARBA00022692"/>
    </source>
</evidence>
<gene>
    <name evidence="10" type="ORF">SAMN05421578_102418</name>
</gene>
<keyword evidence="11" id="KW-1185">Reference proteome</keyword>
<protein>
    <submittedName>
        <fullName evidence="10">Ion channel</fullName>
    </submittedName>
</protein>
<organism evidence="10 11">
    <name type="scientific">Paenibacillus macquariensis</name>
    <dbReference type="NCBI Taxonomy" id="948756"/>
    <lineage>
        <taxon>Bacteria</taxon>
        <taxon>Bacillati</taxon>
        <taxon>Bacillota</taxon>
        <taxon>Bacilli</taxon>
        <taxon>Bacillales</taxon>
        <taxon>Paenibacillaceae</taxon>
        <taxon>Paenibacillus</taxon>
    </lineage>
</organism>
<evidence type="ECO:0000313" key="11">
    <source>
        <dbReference type="Proteomes" id="UP000186666"/>
    </source>
</evidence>
<evidence type="ECO:0000313" key="10">
    <source>
        <dbReference type="EMBL" id="SIQ52647.1"/>
    </source>
</evidence>
<evidence type="ECO:0000256" key="1">
    <source>
        <dbReference type="ARBA" id="ARBA00004141"/>
    </source>
</evidence>
<keyword evidence="2" id="KW-0813">Transport</keyword>
<reference evidence="10 11" key="1">
    <citation type="submission" date="2017-01" db="EMBL/GenBank/DDBJ databases">
        <authorList>
            <person name="Varghese N."/>
            <person name="Submissions S."/>
        </authorList>
    </citation>
    <scope>NUCLEOTIDE SEQUENCE [LARGE SCALE GENOMIC DNA]</scope>
    <source>
        <strain evidence="10 11">ATCC 23464</strain>
    </source>
</reference>
<dbReference type="Pfam" id="PF07885">
    <property type="entry name" value="Ion_trans_2"/>
    <property type="match status" value="1"/>
</dbReference>
<dbReference type="PANTHER" id="PTHR11537">
    <property type="entry name" value="VOLTAGE-GATED POTASSIUM CHANNEL"/>
    <property type="match status" value="1"/>
</dbReference>
<comment type="subcellular location">
    <subcellularLocation>
        <location evidence="1">Membrane</location>
        <topology evidence="1">Multi-pass membrane protein</topology>
    </subcellularLocation>
</comment>
<evidence type="ECO:0000256" key="8">
    <source>
        <dbReference type="SAM" id="Phobius"/>
    </source>
</evidence>
<feature type="domain" description="Potassium channel" evidence="9">
    <location>
        <begin position="30"/>
        <end position="100"/>
    </location>
</feature>
<dbReference type="InterPro" id="IPR013099">
    <property type="entry name" value="K_chnl_dom"/>
</dbReference>
<evidence type="ECO:0000259" key="9">
    <source>
        <dbReference type="Pfam" id="PF07885"/>
    </source>
</evidence>
<dbReference type="Gene3D" id="1.10.287.70">
    <property type="match status" value="1"/>
</dbReference>
<evidence type="ECO:0000256" key="5">
    <source>
        <dbReference type="ARBA" id="ARBA00023065"/>
    </source>
</evidence>
<dbReference type="Proteomes" id="UP000186666">
    <property type="component" value="Unassembled WGS sequence"/>
</dbReference>
<comment type="caution">
    <text evidence="10">The sequence shown here is derived from an EMBL/GenBank/DDBJ whole genome shotgun (WGS) entry which is preliminary data.</text>
</comment>